<protein>
    <submittedName>
        <fullName evidence="1">Putative secreted protein</fullName>
    </submittedName>
</protein>
<sequence>MRAEFSTRARFTIRRRWALASAVPFGCQAGNAFLVTLIAERDEFLRWEVPSSCSTCSKPVCPLLNHEASWETPSRFCY</sequence>
<evidence type="ECO:0000313" key="1">
    <source>
        <dbReference type="EMBL" id="MXU84011.1"/>
    </source>
</evidence>
<dbReference type="EMBL" id="GIFC01001928">
    <property type="protein sequence ID" value="MXU84011.1"/>
    <property type="molecule type" value="Transcribed_RNA"/>
</dbReference>
<proteinExistence type="predicted"/>
<dbReference type="AlphaFoldDB" id="A0A6B0U123"/>
<reference evidence="1" key="1">
    <citation type="submission" date="2019-12" db="EMBL/GenBank/DDBJ databases">
        <title>An insight into the sialome of adult female Ixodes ricinus ticks feeding for 6 days.</title>
        <authorList>
            <person name="Perner J."/>
            <person name="Ribeiro J.M.C."/>
        </authorList>
    </citation>
    <scope>NUCLEOTIDE SEQUENCE</scope>
    <source>
        <strain evidence="1">Semi-engorged</strain>
        <tissue evidence="1">Salivary glands</tissue>
    </source>
</reference>
<name>A0A6B0U123_IXORI</name>
<organism evidence="1">
    <name type="scientific">Ixodes ricinus</name>
    <name type="common">Common tick</name>
    <name type="synonym">Acarus ricinus</name>
    <dbReference type="NCBI Taxonomy" id="34613"/>
    <lineage>
        <taxon>Eukaryota</taxon>
        <taxon>Metazoa</taxon>
        <taxon>Ecdysozoa</taxon>
        <taxon>Arthropoda</taxon>
        <taxon>Chelicerata</taxon>
        <taxon>Arachnida</taxon>
        <taxon>Acari</taxon>
        <taxon>Parasitiformes</taxon>
        <taxon>Ixodida</taxon>
        <taxon>Ixodoidea</taxon>
        <taxon>Ixodidae</taxon>
        <taxon>Ixodinae</taxon>
        <taxon>Ixodes</taxon>
    </lineage>
</organism>
<accession>A0A6B0U123</accession>